<feature type="region of interest" description="Disordered" evidence="1">
    <location>
        <begin position="298"/>
        <end position="325"/>
    </location>
</feature>
<feature type="compositionally biased region" description="Basic residues" evidence="1">
    <location>
        <begin position="417"/>
        <end position="426"/>
    </location>
</feature>
<keyword evidence="3" id="KW-1185">Reference proteome</keyword>
<evidence type="ECO:0000313" key="2">
    <source>
        <dbReference type="EMBL" id="KAK4746088.1"/>
    </source>
</evidence>
<feature type="region of interest" description="Disordered" evidence="1">
    <location>
        <begin position="241"/>
        <end position="262"/>
    </location>
</feature>
<evidence type="ECO:0000313" key="3">
    <source>
        <dbReference type="Proteomes" id="UP001345219"/>
    </source>
</evidence>
<dbReference type="AlphaFoldDB" id="A0AAN7GSH2"/>
<gene>
    <name evidence="2" type="ORF">SAY87_012400</name>
</gene>
<feature type="compositionally biased region" description="Basic and acidic residues" evidence="1">
    <location>
        <begin position="249"/>
        <end position="262"/>
    </location>
</feature>
<dbReference type="PANTHER" id="PTHR31722">
    <property type="entry name" value="OS06G0675200 PROTEIN"/>
    <property type="match status" value="1"/>
</dbReference>
<feature type="compositionally biased region" description="Low complexity" evidence="1">
    <location>
        <begin position="185"/>
        <end position="198"/>
    </location>
</feature>
<dbReference type="Proteomes" id="UP001345219">
    <property type="component" value="Chromosome 10"/>
</dbReference>
<dbReference type="EMBL" id="JAXIOK010000021">
    <property type="protein sequence ID" value="KAK4746088.1"/>
    <property type="molecule type" value="Genomic_DNA"/>
</dbReference>
<feature type="region of interest" description="Disordered" evidence="1">
    <location>
        <begin position="36"/>
        <end position="72"/>
    </location>
</feature>
<protein>
    <submittedName>
        <fullName evidence="2">Uncharacterized protein</fullName>
    </submittedName>
</protein>
<name>A0AAN7GSH2_9MYRT</name>
<sequence>MASACVNSITMSPDNFPSHSRSPCVWLPPGVSFSTDVDRDCSKSEPAFQRLPPQPEVKDSSGITKPPQAEQPELLVETDPDPELSCEDFEFCLEDPVAMLPADELFSDGKLVPLQVSALKTASTNVISPETSSPDQAAERRRMSDISGLDIYLRSPKAPRCSSRWKELLGLKKLYQNANAKVTESTPSHRTSSSSPTPNAKSFRLFLHGGPKASNSSHSSLNMPLLNDLDSDFAMISSRLSLSSSSSGGHDHEELPRLSLDSDKPHSISLYRNLNVTNAPRMRLVKLRADSAKPVADNPAACRVARSPASRPPIESGVSIDSPRMSSSGKVIFQTLERSSSSPSSFNGGPRFKHNRAMERSYSAGVRVSPVLNVPISSLIGSSKSGSVFGFGSLFSSSPQKREFHGNGTGGSSSRSHSNRHHHHQSSSRNNRPDGT</sequence>
<evidence type="ECO:0000256" key="1">
    <source>
        <dbReference type="SAM" id="MobiDB-lite"/>
    </source>
</evidence>
<feature type="region of interest" description="Disordered" evidence="1">
    <location>
        <begin position="180"/>
        <end position="206"/>
    </location>
</feature>
<dbReference type="PANTHER" id="PTHR31722:SF0">
    <property type="entry name" value="OS06G0675200 PROTEIN"/>
    <property type="match status" value="1"/>
</dbReference>
<organism evidence="2 3">
    <name type="scientific">Trapa incisa</name>
    <dbReference type="NCBI Taxonomy" id="236973"/>
    <lineage>
        <taxon>Eukaryota</taxon>
        <taxon>Viridiplantae</taxon>
        <taxon>Streptophyta</taxon>
        <taxon>Embryophyta</taxon>
        <taxon>Tracheophyta</taxon>
        <taxon>Spermatophyta</taxon>
        <taxon>Magnoliopsida</taxon>
        <taxon>eudicotyledons</taxon>
        <taxon>Gunneridae</taxon>
        <taxon>Pentapetalae</taxon>
        <taxon>rosids</taxon>
        <taxon>malvids</taxon>
        <taxon>Myrtales</taxon>
        <taxon>Lythraceae</taxon>
        <taxon>Trapa</taxon>
    </lineage>
</organism>
<reference evidence="2 3" key="1">
    <citation type="journal article" date="2023" name="Hortic Res">
        <title>Pangenome of water caltrop reveals structural variations and asymmetric subgenome divergence after allopolyploidization.</title>
        <authorList>
            <person name="Zhang X."/>
            <person name="Chen Y."/>
            <person name="Wang L."/>
            <person name="Yuan Y."/>
            <person name="Fang M."/>
            <person name="Shi L."/>
            <person name="Lu R."/>
            <person name="Comes H.P."/>
            <person name="Ma Y."/>
            <person name="Chen Y."/>
            <person name="Huang G."/>
            <person name="Zhou Y."/>
            <person name="Zheng Z."/>
            <person name="Qiu Y."/>
        </authorList>
    </citation>
    <scope>NUCLEOTIDE SEQUENCE [LARGE SCALE GENOMIC DNA]</scope>
    <source>
        <tissue evidence="2">Roots</tissue>
    </source>
</reference>
<feature type="region of interest" description="Disordered" evidence="1">
    <location>
        <begin position="398"/>
        <end position="436"/>
    </location>
</feature>
<accession>A0AAN7GSH2</accession>
<proteinExistence type="predicted"/>
<comment type="caution">
    <text evidence="2">The sequence shown here is derived from an EMBL/GenBank/DDBJ whole genome shotgun (WGS) entry which is preliminary data.</text>
</comment>